<evidence type="ECO:0000256" key="1">
    <source>
        <dbReference type="ARBA" id="ARBA00005466"/>
    </source>
</evidence>
<dbReference type="PANTHER" id="PTHR42973:SF54">
    <property type="entry name" value="FAD-BINDING PCMH-TYPE DOMAIN-CONTAINING PROTEIN"/>
    <property type="match status" value="1"/>
</dbReference>
<dbReference type="PANTHER" id="PTHR42973">
    <property type="entry name" value="BINDING OXIDOREDUCTASE, PUTATIVE (AFU_ORTHOLOGUE AFUA_1G17690)-RELATED"/>
    <property type="match status" value="1"/>
</dbReference>
<dbReference type="Proteomes" id="UP000799291">
    <property type="component" value="Unassembled WGS sequence"/>
</dbReference>
<reference evidence="6" key="1">
    <citation type="journal article" date="2020" name="Stud. Mycol.">
        <title>101 Dothideomycetes genomes: a test case for predicting lifestyles and emergence of pathogens.</title>
        <authorList>
            <person name="Haridas S."/>
            <person name="Albert R."/>
            <person name="Binder M."/>
            <person name="Bloem J."/>
            <person name="Labutti K."/>
            <person name="Salamov A."/>
            <person name="Andreopoulos B."/>
            <person name="Baker S."/>
            <person name="Barry K."/>
            <person name="Bills G."/>
            <person name="Bluhm B."/>
            <person name="Cannon C."/>
            <person name="Castanera R."/>
            <person name="Culley D."/>
            <person name="Daum C."/>
            <person name="Ezra D."/>
            <person name="Gonzalez J."/>
            <person name="Henrissat B."/>
            <person name="Kuo A."/>
            <person name="Liang C."/>
            <person name="Lipzen A."/>
            <person name="Lutzoni F."/>
            <person name="Magnuson J."/>
            <person name="Mondo S."/>
            <person name="Nolan M."/>
            <person name="Ohm R."/>
            <person name="Pangilinan J."/>
            <person name="Park H.-J."/>
            <person name="Ramirez L."/>
            <person name="Alfaro M."/>
            <person name="Sun H."/>
            <person name="Tritt A."/>
            <person name="Yoshinaga Y."/>
            <person name="Zwiers L.-H."/>
            <person name="Turgeon B."/>
            <person name="Goodwin S."/>
            <person name="Spatafora J."/>
            <person name="Crous P."/>
            <person name="Grigoriev I."/>
        </authorList>
    </citation>
    <scope>NUCLEOTIDE SEQUENCE</scope>
    <source>
        <strain evidence="6">CBS 122367</strain>
    </source>
</reference>
<evidence type="ECO:0000256" key="2">
    <source>
        <dbReference type="ARBA" id="ARBA00022630"/>
    </source>
</evidence>
<dbReference type="Gene3D" id="3.30.465.10">
    <property type="match status" value="1"/>
</dbReference>
<keyword evidence="4" id="KW-0560">Oxidoreductase</keyword>
<dbReference type="InterPro" id="IPR016169">
    <property type="entry name" value="FAD-bd_PCMH_sub2"/>
</dbReference>
<dbReference type="AlphaFoldDB" id="A0A6G1JE76"/>
<dbReference type="OrthoDB" id="2151789at2759"/>
<keyword evidence="2" id="KW-0285">Flavoprotein</keyword>
<dbReference type="InterPro" id="IPR006094">
    <property type="entry name" value="Oxid_FAD_bind_N"/>
</dbReference>
<evidence type="ECO:0000313" key="6">
    <source>
        <dbReference type="EMBL" id="KAF2688530.1"/>
    </source>
</evidence>
<dbReference type="InterPro" id="IPR016166">
    <property type="entry name" value="FAD-bd_PCMH"/>
</dbReference>
<dbReference type="GO" id="GO:0016491">
    <property type="term" value="F:oxidoreductase activity"/>
    <property type="evidence" value="ECO:0007669"/>
    <property type="project" value="UniProtKB-KW"/>
</dbReference>
<organism evidence="6 7">
    <name type="scientific">Lentithecium fluviatile CBS 122367</name>
    <dbReference type="NCBI Taxonomy" id="1168545"/>
    <lineage>
        <taxon>Eukaryota</taxon>
        <taxon>Fungi</taxon>
        <taxon>Dikarya</taxon>
        <taxon>Ascomycota</taxon>
        <taxon>Pezizomycotina</taxon>
        <taxon>Dothideomycetes</taxon>
        <taxon>Pleosporomycetidae</taxon>
        <taxon>Pleosporales</taxon>
        <taxon>Massarineae</taxon>
        <taxon>Lentitheciaceae</taxon>
        <taxon>Lentithecium</taxon>
    </lineage>
</organism>
<gene>
    <name evidence="6" type="ORF">K458DRAFT_475285</name>
</gene>
<feature type="domain" description="FAD-binding PCMH-type" evidence="5">
    <location>
        <begin position="18"/>
        <end position="192"/>
    </location>
</feature>
<evidence type="ECO:0000256" key="3">
    <source>
        <dbReference type="ARBA" id="ARBA00022827"/>
    </source>
</evidence>
<evidence type="ECO:0000313" key="7">
    <source>
        <dbReference type="Proteomes" id="UP000799291"/>
    </source>
</evidence>
<dbReference type="Pfam" id="PF01565">
    <property type="entry name" value="FAD_binding_4"/>
    <property type="match status" value="1"/>
</dbReference>
<comment type="similarity">
    <text evidence="1">Belongs to the oxygen-dependent FAD-linked oxidoreductase family.</text>
</comment>
<name>A0A6G1JE76_9PLEO</name>
<keyword evidence="7" id="KW-1185">Reference proteome</keyword>
<dbReference type="InterPro" id="IPR050416">
    <property type="entry name" value="FAD-linked_Oxidoreductase"/>
</dbReference>
<dbReference type="EMBL" id="MU005573">
    <property type="protein sequence ID" value="KAF2688530.1"/>
    <property type="molecule type" value="Genomic_DNA"/>
</dbReference>
<dbReference type="SUPFAM" id="SSF56176">
    <property type="entry name" value="FAD-binding/transporter-associated domain-like"/>
    <property type="match status" value="1"/>
</dbReference>
<dbReference type="GO" id="GO:0071949">
    <property type="term" value="F:FAD binding"/>
    <property type="evidence" value="ECO:0007669"/>
    <property type="project" value="InterPro"/>
</dbReference>
<accession>A0A6G1JE76</accession>
<protein>
    <submittedName>
        <fullName evidence="6">6-hydroxy-D-nicotine oxidase</fullName>
    </submittedName>
</protein>
<dbReference type="PROSITE" id="PS51387">
    <property type="entry name" value="FAD_PCMH"/>
    <property type="match status" value="1"/>
</dbReference>
<dbReference type="InterPro" id="IPR036318">
    <property type="entry name" value="FAD-bd_PCMH-like_sf"/>
</dbReference>
<sequence length="435" mass="47377">MEGPEYEKEMEVNWSQTSWLPAACFVRPQNALQVAAILKLVTNLESRFAVRSGGHNANAGFSSVGEMGMLIDLQDIDTLKMEVVPDNILTTGSGNRWISIYEYLDTRYGLAAVGGRHGGVGVAGFLLGGGMSFFPNMYGLGADSVENFECVLANSTFVNANATNHSDLFRALKGGGPNFAIVTEFSIRAHDLRDIWYSLDIFEASDYKAVLNATVQAQLEMETDPRMGMFVNVHPGAILVGRFYAKWISRPKGFAAFDTLKPAATHTPATNGTLLALISALETEEIPARREPRVVSLAVSLDLYVAIHEEYLALLNTSAASSTNFSYTIQPMSVSGIRAGEVRGGNTLGIQPVPQTYDTAAHDLTQSFGTGIEKLAQARNDHYRYQFMNDASYAQSPLRSYGPANWANMQAVSSAYDPAGIFQRLQYAGFLLSRS</sequence>
<evidence type="ECO:0000259" key="5">
    <source>
        <dbReference type="PROSITE" id="PS51387"/>
    </source>
</evidence>
<evidence type="ECO:0000256" key="4">
    <source>
        <dbReference type="ARBA" id="ARBA00023002"/>
    </source>
</evidence>
<keyword evidence="3" id="KW-0274">FAD</keyword>
<proteinExistence type="inferred from homology"/>